<dbReference type="SMART" id="SM00020">
    <property type="entry name" value="Tryp_SPc"/>
    <property type="match status" value="1"/>
</dbReference>
<gene>
    <name evidence="8" type="primary">TMPRSS13B</name>
</gene>
<dbReference type="Gene3D" id="2.40.10.10">
    <property type="entry name" value="Trypsin-like serine proteases"/>
    <property type="match status" value="1"/>
</dbReference>
<reference evidence="8" key="2">
    <citation type="submission" date="2025-08" db="UniProtKB">
        <authorList>
            <consortium name="Ensembl"/>
        </authorList>
    </citation>
    <scope>IDENTIFICATION</scope>
</reference>
<dbReference type="Proteomes" id="UP000008672">
    <property type="component" value="Unassembled WGS sequence"/>
</dbReference>
<dbReference type="PROSITE" id="PS50240">
    <property type="entry name" value="TRYPSIN_DOM"/>
    <property type="match status" value="1"/>
</dbReference>
<evidence type="ECO:0000259" key="7">
    <source>
        <dbReference type="PROSITE" id="PS50240"/>
    </source>
</evidence>
<accession>H3BGQ7</accession>
<dbReference type="AlphaFoldDB" id="H3BGQ7"/>
<dbReference type="GO" id="GO:0006508">
    <property type="term" value="P:proteolysis"/>
    <property type="evidence" value="ECO:0007669"/>
    <property type="project" value="UniProtKB-KW"/>
</dbReference>
<dbReference type="Bgee" id="ENSLACG00000018519">
    <property type="expression patterns" value="Expressed in pectoral fin and 5 other cell types or tissues"/>
</dbReference>
<dbReference type="PROSITE" id="PS00134">
    <property type="entry name" value="TRYPSIN_HIS"/>
    <property type="match status" value="1"/>
</dbReference>
<dbReference type="PANTHER" id="PTHR24252:SF27">
    <property type="entry name" value="TRANSMEMBRANE PROTEASE SERINE 3-LIKE"/>
    <property type="match status" value="1"/>
</dbReference>
<dbReference type="PRINTS" id="PR00722">
    <property type="entry name" value="CHYMOTRYPSIN"/>
</dbReference>
<dbReference type="GeneTree" id="ENSGT00940000159197"/>
<evidence type="ECO:0000256" key="4">
    <source>
        <dbReference type="ARBA" id="ARBA00023157"/>
    </source>
</evidence>
<proteinExistence type="predicted"/>
<keyword evidence="4" id="KW-1015">Disulfide bond</keyword>
<keyword evidence="3 6" id="KW-0720">Serine protease</keyword>
<dbReference type="SUPFAM" id="SSF50494">
    <property type="entry name" value="Trypsin-like serine proteases"/>
    <property type="match status" value="1"/>
</dbReference>
<keyword evidence="2 6" id="KW-0378">Hydrolase</keyword>
<dbReference type="PANTHER" id="PTHR24252">
    <property type="entry name" value="ACROSIN-RELATED"/>
    <property type="match status" value="1"/>
</dbReference>
<dbReference type="FunFam" id="2.40.10.10:FF:000003">
    <property type="entry name" value="Transmembrane serine protease 3"/>
    <property type="match status" value="1"/>
</dbReference>
<dbReference type="InterPro" id="IPR043504">
    <property type="entry name" value="Peptidase_S1_PA_chymotrypsin"/>
</dbReference>
<dbReference type="Ensembl" id="ENSLACT00000021218.1">
    <property type="protein sequence ID" value="ENSLACP00000021078.1"/>
    <property type="gene ID" value="ENSLACG00000018519.1"/>
</dbReference>
<protein>
    <recommendedName>
        <fullName evidence="7">Peptidase S1 domain-containing protein</fullName>
    </recommendedName>
</protein>
<dbReference type="InterPro" id="IPR033116">
    <property type="entry name" value="TRYPSIN_SER"/>
</dbReference>
<evidence type="ECO:0000256" key="3">
    <source>
        <dbReference type="ARBA" id="ARBA00022825"/>
    </source>
</evidence>
<dbReference type="OMA" id="MHENYTA"/>
<reference evidence="8" key="3">
    <citation type="submission" date="2025-09" db="UniProtKB">
        <authorList>
            <consortium name="Ensembl"/>
        </authorList>
    </citation>
    <scope>IDENTIFICATION</scope>
</reference>
<evidence type="ECO:0000313" key="8">
    <source>
        <dbReference type="Ensembl" id="ENSLACP00000021078.1"/>
    </source>
</evidence>
<dbReference type="InterPro" id="IPR009003">
    <property type="entry name" value="Peptidase_S1_PA"/>
</dbReference>
<organism evidence="8 9">
    <name type="scientific">Latimeria chalumnae</name>
    <name type="common">Coelacanth</name>
    <dbReference type="NCBI Taxonomy" id="7897"/>
    <lineage>
        <taxon>Eukaryota</taxon>
        <taxon>Metazoa</taxon>
        <taxon>Chordata</taxon>
        <taxon>Craniata</taxon>
        <taxon>Vertebrata</taxon>
        <taxon>Euteleostomi</taxon>
        <taxon>Coelacanthiformes</taxon>
        <taxon>Coelacanthidae</taxon>
        <taxon>Latimeria</taxon>
    </lineage>
</organism>
<dbReference type="PROSITE" id="PS00135">
    <property type="entry name" value="TRYPSIN_SER"/>
    <property type="match status" value="1"/>
</dbReference>
<sequence length="259" mass="28070">CGKRVSTSRIVGGKLADSGKWPWQTSLQYRGSHVCGGTIIAPQWVVTASHCFPKDYAAYPSKWRVYAGLIDLQLASNPGSVSKIILHEKYESRTNDYDIALIKLSSPLSFSSKVQPACLPAYGQTFSPDTSCWISGFGKLRETAKEASVSQNLMEASVKIIDSSVCNQKQVYSGAVTPRMMCAGFLSGSVDSCQGDSGGPLVCEVGHTWYLAGVTSWGSGCARKNKPGVYARTTELISWVHENMEGGKGHKSFHIPRTF</sequence>
<keyword evidence="5" id="KW-0325">Glycoprotein</keyword>
<dbReference type="CDD" id="cd00190">
    <property type="entry name" value="Tryp_SPc"/>
    <property type="match status" value="1"/>
</dbReference>
<name>H3BGQ7_LATCH</name>
<dbReference type="GO" id="GO:0004252">
    <property type="term" value="F:serine-type endopeptidase activity"/>
    <property type="evidence" value="ECO:0007669"/>
    <property type="project" value="InterPro"/>
</dbReference>
<dbReference type="InterPro" id="IPR001254">
    <property type="entry name" value="Trypsin_dom"/>
</dbReference>
<dbReference type="InterPro" id="IPR001314">
    <property type="entry name" value="Peptidase_S1A"/>
</dbReference>
<feature type="domain" description="Peptidase S1" evidence="7">
    <location>
        <begin position="10"/>
        <end position="245"/>
    </location>
</feature>
<reference evidence="9" key="1">
    <citation type="submission" date="2011-08" db="EMBL/GenBank/DDBJ databases">
        <title>The draft genome of Latimeria chalumnae.</title>
        <authorList>
            <person name="Di Palma F."/>
            <person name="Alfoldi J."/>
            <person name="Johnson J."/>
            <person name="Berlin A."/>
            <person name="Gnerre S."/>
            <person name="Jaffe D."/>
            <person name="MacCallum I."/>
            <person name="Young S."/>
            <person name="Walker B.J."/>
            <person name="Lander E."/>
            <person name="Lindblad-Toh K."/>
        </authorList>
    </citation>
    <scope>NUCLEOTIDE SEQUENCE [LARGE SCALE GENOMIC DNA]</scope>
    <source>
        <strain evidence="9">Wild caught</strain>
    </source>
</reference>
<dbReference type="InterPro" id="IPR018114">
    <property type="entry name" value="TRYPSIN_HIS"/>
</dbReference>
<keyword evidence="9" id="KW-1185">Reference proteome</keyword>
<evidence type="ECO:0000313" key="9">
    <source>
        <dbReference type="Proteomes" id="UP000008672"/>
    </source>
</evidence>
<evidence type="ECO:0000256" key="2">
    <source>
        <dbReference type="ARBA" id="ARBA00022801"/>
    </source>
</evidence>
<keyword evidence="1 6" id="KW-0645">Protease</keyword>
<evidence type="ECO:0000256" key="6">
    <source>
        <dbReference type="RuleBase" id="RU363034"/>
    </source>
</evidence>
<dbReference type="EMBL" id="AFYH01011996">
    <property type="status" value="NOT_ANNOTATED_CDS"/>
    <property type="molecule type" value="Genomic_DNA"/>
</dbReference>
<dbReference type="Pfam" id="PF00089">
    <property type="entry name" value="Trypsin"/>
    <property type="match status" value="1"/>
</dbReference>
<evidence type="ECO:0000256" key="5">
    <source>
        <dbReference type="ARBA" id="ARBA00023180"/>
    </source>
</evidence>
<evidence type="ECO:0000256" key="1">
    <source>
        <dbReference type="ARBA" id="ARBA00022670"/>
    </source>
</evidence>